<proteinExistence type="predicted"/>
<feature type="transmembrane region" description="Helical" evidence="6">
    <location>
        <begin position="133"/>
        <end position="155"/>
    </location>
</feature>
<evidence type="ECO:0000256" key="5">
    <source>
        <dbReference type="ARBA" id="ARBA00023136"/>
    </source>
</evidence>
<accession>A0A365L6L1</accession>
<dbReference type="InterPro" id="IPR011701">
    <property type="entry name" value="MFS"/>
</dbReference>
<comment type="subcellular location">
    <subcellularLocation>
        <location evidence="1">Cell membrane</location>
        <topology evidence="1">Multi-pass membrane protein</topology>
    </subcellularLocation>
</comment>
<evidence type="ECO:0000256" key="3">
    <source>
        <dbReference type="ARBA" id="ARBA00022692"/>
    </source>
</evidence>
<dbReference type="InterPro" id="IPR020846">
    <property type="entry name" value="MFS_dom"/>
</dbReference>
<dbReference type="SUPFAM" id="SSF103473">
    <property type="entry name" value="MFS general substrate transporter"/>
    <property type="match status" value="1"/>
</dbReference>
<dbReference type="PANTHER" id="PTHR23504">
    <property type="entry name" value="MAJOR FACILITATOR SUPERFAMILY DOMAIN-CONTAINING PROTEIN 10"/>
    <property type="match status" value="1"/>
</dbReference>
<organism evidence="8 9">
    <name type="scientific">Planococcus halotolerans</name>
    <dbReference type="NCBI Taxonomy" id="2233542"/>
    <lineage>
        <taxon>Bacteria</taxon>
        <taxon>Bacillati</taxon>
        <taxon>Bacillota</taxon>
        <taxon>Bacilli</taxon>
        <taxon>Bacillales</taxon>
        <taxon>Caryophanaceae</taxon>
        <taxon>Planococcus</taxon>
    </lineage>
</organism>
<feature type="transmembrane region" description="Helical" evidence="6">
    <location>
        <begin position="336"/>
        <end position="362"/>
    </location>
</feature>
<dbReference type="InterPro" id="IPR036259">
    <property type="entry name" value="MFS_trans_sf"/>
</dbReference>
<protein>
    <submittedName>
        <fullName evidence="8">MFS transporter</fullName>
    </submittedName>
</protein>
<dbReference type="GO" id="GO:0022857">
    <property type="term" value="F:transmembrane transporter activity"/>
    <property type="evidence" value="ECO:0007669"/>
    <property type="project" value="InterPro"/>
</dbReference>
<evidence type="ECO:0000313" key="8">
    <source>
        <dbReference type="EMBL" id="RAZ81054.1"/>
    </source>
</evidence>
<feature type="transmembrane region" description="Helical" evidence="6">
    <location>
        <begin position="161"/>
        <end position="181"/>
    </location>
</feature>
<dbReference type="GO" id="GO:0005886">
    <property type="term" value="C:plasma membrane"/>
    <property type="evidence" value="ECO:0007669"/>
    <property type="project" value="UniProtKB-SubCell"/>
</dbReference>
<dbReference type="Proteomes" id="UP000251002">
    <property type="component" value="Unassembled WGS sequence"/>
</dbReference>
<evidence type="ECO:0000313" key="9">
    <source>
        <dbReference type="Proteomes" id="UP000251002"/>
    </source>
</evidence>
<dbReference type="Pfam" id="PF07690">
    <property type="entry name" value="MFS_1"/>
    <property type="match status" value="1"/>
</dbReference>
<feature type="transmembrane region" description="Helical" evidence="6">
    <location>
        <begin position="368"/>
        <end position="387"/>
    </location>
</feature>
<evidence type="ECO:0000256" key="4">
    <source>
        <dbReference type="ARBA" id="ARBA00022989"/>
    </source>
</evidence>
<dbReference type="InterPro" id="IPR001958">
    <property type="entry name" value="Tet-R_TetA/multi-R_MdtG-like"/>
</dbReference>
<feature type="transmembrane region" description="Helical" evidence="6">
    <location>
        <begin position="306"/>
        <end position="324"/>
    </location>
</feature>
<evidence type="ECO:0000259" key="7">
    <source>
        <dbReference type="PROSITE" id="PS50850"/>
    </source>
</evidence>
<evidence type="ECO:0000256" key="1">
    <source>
        <dbReference type="ARBA" id="ARBA00004651"/>
    </source>
</evidence>
<feature type="transmembrane region" description="Helical" evidence="6">
    <location>
        <begin position="41"/>
        <end position="62"/>
    </location>
</feature>
<evidence type="ECO:0000256" key="2">
    <source>
        <dbReference type="ARBA" id="ARBA00022448"/>
    </source>
</evidence>
<dbReference type="CDD" id="cd17325">
    <property type="entry name" value="MFS_MdtG_SLC18_like"/>
    <property type="match status" value="1"/>
</dbReference>
<keyword evidence="9" id="KW-1185">Reference proteome</keyword>
<dbReference type="RefSeq" id="WP_112221478.1">
    <property type="nucleotide sequence ID" value="NZ_CP196859.1"/>
</dbReference>
<feature type="transmembrane region" description="Helical" evidence="6">
    <location>
        <begin position="96"/>
        <end position="121"/>
    </location>
</feature>
<dbReference type="Gene3D" id="1.20.1250.20">
    <property type="entry name" value="MFS general substrate transporter like domains"/>
    <property type="match status" value="1"/>
</dbReference>
<feature type="transmembrane region" description="Helical" evidence="6">
    <location>
        <begin position="251"/>
        <end position="270"/>
    </location>
</feature>
<reference evidence="8 9" key="1">
    <citation type="submission" date="2018-06" db="EMBL/GenBank/DDBJ databases">
        <title>The draft genome sequences of strains SCU63 and S1.</title>
        <authorList>
            <person name="Gan L."/>
        </authorList>
    </citation>
    <scope>NUCLEOTIDE SEQUENCE [LARGE SCALE GENOMIC DNA]</scope>
    <source>
        <strain evidence="8 9">SCU63</strain>
    </source>
</reference>
<keyword evidence="5 6" id="KW-0472">Membrane</keyword>
<dbReference type="EMBL" id="QLZR01000001">
    <property type="protein sequence ID" value="RAZ81054.1"/>
    <property type="molecule type" value="Genomic_DNA"/>
</dbReference>
<gene>
    <name evidence="8" type="ORF">DP120_01845</name>
</gene>
<feature type="transmembrane region" description="Helical" evidence="6">
    <location>
        <begin position="12"/>
        <end position="35"/>
    </location>
</feature>
<feature type="domain" description="Major facilitator superfamily (MFS) profile" evidence="7">
    <location>
        <begin position="8"/>
        <end position="392"/>
    </location>
</feature>
<feature type="transmembrane region" description="Helical" evidence="6">
    <location>
        <begin position="282"/>
        <end position="300"/>
    </location>
</feature>
<name>A0A365L6L1_9BACL</name>
<dbReference type="AlphaFoldDB" id="A0A365L6L1"/>
<keyword evidence="4 6" id="KW-1133">Transmembrane helix</keyword>
<sequence length="411" mass="43625">MSNSQRKKMSILMINMFIAIASFGIVVPILPAYLLSIGQGGTAAGLMIAIFAGAQLLFSPLGGSWADKYGPRKVIILGLALLTISMLMFYSTDSIWVIYASRVVGGIGDAFLIPGVFTYVAGITTAAQRAKGTGLVTASMSLGLVIGPGFGGFLADISLKLPFLIAAGVTFSAMIFSLIMLKEIVPNAESKKQAEEFSKDESMLEQIGRSTRMPYFIPLVIIFIMSFGLVAYESVIGMYLTTQYGSSSADIAMMITATGIVSVTVQFFVVDRLVRRFGEVKTMIAFLGLATAGFLISLTAGSYGAFFGVSLVIFLAMAILRPVLNILVSKMAAGEIGFAMGMATAYMSLGNVLGPISAGMLFDVNINYPFILGLGLLVVTLSIAMAWRKTNNAKSVDYATANETPEAEPLT</sequence>
<comment type="caution">
    <text evidence="8">The sequence shown here is derived from an EMBL/GenBank/DDBJ whole genome shotgun (WGS) entry which is preliminary data.</text>
</comment>
<keyword evidence="2" id="KW-0813">Transport</keyword>
<evidence type="ECO:0000256" key="6">
    <source>
        <dbReference type="SAM" id="Phobius"/>
    </source>
</evidence>
<dbReference type="PANTHER" id="PTHR23504:SF115">
    <property type="entry name" value="MULTIDRUG RESISTANCE PROTEIN 2"/>
    <property type="match status" value="1"/>
</dbReference>
<keyword evidence="3 6" id="KW-0812">Transmembrane</keyword>
<feature type="transmembrane region" description="Helical" evidence="6">
    <location>
        <begin position="215"/>
        <end position="239"/>
    </location>
</feature>
<dbReference type="PRINTS" id="PR01035">
    <property type="entry name" value="TCRTETA"/>
</dbReference>
<dbReference type="PROSITE" id="PS50850">
    <property type="entry name" value="MFS"/>
    <property type="match status" value="1"/>
</dbReference>
<feature type="transmembrane region" description="Helical" evidence="6">
    <location>
        <begin position="74"/>
        <end position="90"/>
    </location>
</feature>